<dbReference type="Gene3D" id="1.10.10.10">
    <property type="entry name" value="Winged helix-like DNA-binding domain superfamily/Winged helix DNA-binding domain"/>
    <property type="match status" value="1"/>
</dbReference>
<evidence type="ECO:0000313" key="8">
    <source>
        <dbReference type="EMBL" id="QED48523.1"/>
    </source>
</evidence>
<dbReference type="InterPro" id="IPR013325">
    <property type="entry name" value="RNA_pol_sigma_r2"/>
</dbReference>
<sequence length="190" mass="23003">MFVLINDTEEREVKVVYVNRTECSIEELNENSFEDLIKQYHQQIYIYCYNILRNPHDAEDAAQEVFMKAYQSNRVEEINNHSAWLYKIAYNHCLNKIRRKTLIEFIPFTEKNRLKREVYHDQQSDFELNYILSNLKPKERAIIVLRIIEDKDFAEIATILDTSIPTARKRFERVKSKIQKLIERRIQDER</sequence>
<evidence type="ECO:0000313" key="9">
    <source>
        <dbReference type="Proteomes" id="UP000321555"/>
    </source>
</evidence>
<evidence type="ECO:0000256" key="5">
    <source>
        <dbReference type="ARBA" id="ARBA00023163"/>
    </source>
</evidence>
<dbReference type="PANTHER" id="PTHR43133:SF8">
    <property type="entry name" value="RNA POLYMERASE SIGMA FACTOR HI_1459-RELATED"/>
    <property type="match status" value="1"/>
</dbReference>
<dbReference type="PANTHER" id="PTHR43133">
    <property type="entry name" value="RNA POLYMERASE ECF-TYPE SIGMA FACTO"/>
    <property type="match status" value="1"/>
</dbReference>
<keyword evidence="3" id="KW-0731">Sigma factor</keyword>
<dbReference type="Pfam" id="PF04542">
    <property type="entry name" value="Sigma70_r2"/>
    <property type="match status" value="1"/>
</dbReference>
<protein>
    <submittedName>
        <fullName evidence="8">Sigma-70 family RNA polymerase sigma factor</fullName>
    </submittedName>
</protein>
<evidence type="ECO:0000256" key="2">
    <source>
        <dbReference type="ARBA" id="ARBA00023015"/>
    </source>
</evidence>
<dbReference type="InterPro" id="IPR014284">
    <property type="entry name" value="RNA_pol_sigma-70_dom"/>
</dbReference>
<dbReference type="GO" id="GO:0003677">
    <property type="term" value="F:DNA binding"/>
    <property type="evidence" value="ECO:0007669"/>
    <property type="project" value="UniProtKB-KW"/>
</dbReference>
<dbReference type="Proteomes" id="UP000321555">
    <property type="component" value="Chromosome"/>
</dbReference>
<feature type="domain" description="RNA polymerase sigma-70 region 2" evidence="6">
    <location>
        <begin position="36"/>
        <end position="101"/>
    </location>
</feature>
<dbReference type="SUPFAM" id="SSF88659">
    <property type="entry name" value="Sigma3 and sigma4 domains of RNA polymerase sigma factors"/>
    <property type="match status" value="1"/>
</dbReference>
<keyword evidence="9" id="KW-1185">Reference proteome</keyword>
<feature type="domain" description="RNA polymerase sigma factor 70 region 4 type 2" evidence="7">
    <location>
        <begin position="130"/>
        <end position="177"/>
    </location>
</feature>
<dbReference type="GO" id="GO:0006352">
    <property type="term" value="P:DNA-templated transcription initiation"/>
    <property type="evidence" value="ECO:0007669"/>
    <property type="project" value="InterPro"/>
</dbReference>
<dbReference type="GO" id="GO:0016987">
    <property type="term" value="F:sigma factor activity"/>
    <property type="evidence" value="ECO:0007669"/>
    <property type="project" value="UniProtKB-KW"/>
</dbReference>
<name>A0A5B8Z8B6_CYTDA</name>
<dbReference type="Pfam" id="PF08281">
    <property type="entry name" value="Sigma70_r4_2"/>
    <property type="match status" value="1"/>
</dbReference>
<dbReference type="InterPro" id="IPR007627">
    <property type="entry name" value="RNA_pol_sigma70_r2"/>
</dbReference>
<dbReference type="Gene3D" id="1.10.1740.10">
    <property type="match status" value="1"/>
</dbReference>
<keyword evidence="5" id="KW-0804">Transcription</keyword>
<gene>
    <name evidence="8" type="ORF">FSZ17_15425</name>
</gene>
<keyword evidence="2" id="KW-0805">Transcription regulation</keyword>
<evidence type="ECO:0000259" key="6">
    <source>
        <dbReference type="Pfam" id="PF04542"/>
    </source>
</evidence>
<evidence type="ECO:0000259" key="7">
    <source>
        <dbReference type="Pfam" id="PF08281"/>
    </source>
</evidence>
<dbReference type="InterPro" id="IPR013249">
    <property type="entry name" value="RNA_pol_sigma70_r4_t2"/>
</dbReference>
<comment type="similarity">
    <text evidence="1">Belongs to the sigma-70 factor family. ECF subfamily.</text>
</comment>
<dbReference type="InterPro" id="IPR039425">
    <property type="entry name" value="RNA_pol_sigma-70-like"/>
</dbReference>
<dbReference type="OrthoDB" id="2732687at2"/>
<evidence type="ECO:0000256" key="3">
    <source>
        <dbReference type="ARBA" id="ARBA00023082"/>
    </source>
</evidence>
<dbReference type="STRING" id="1742359.GCA_001439625_02165"/>
<dbReference type="NCBIfam" id="TIGR02937">
    <property type="entry name" value="sigma70-ECF"/>
    <property type="match status" value="1"/>
</dbReference>
<evidence type="ECO:0000256" key="1">
    <source>
        <dbReference type="ARBA" id="ARBA00010641"/>
    </source>
</evidence>
<organism evidence="8 9">
    <name type="scientific">Cytobacillus dafuensis</name>
    <name type="common">Bacillus dafuensis</name>
    <dbReference type="NCBI Taxonomy" id="1742359"/>
    <lineage>
        <taxon>Bacteria</taxon>
        <taxon>Bacillati</taxon>
        <taxon>Bacillota</taxon>
        <taxon>Bacilli</taxon>
        <taxon>Bacillales</taxon>
        <taxon>Bacillaceae</taxon>
        <taxon>Cytobacillus</taxon>
    </lineage>
</organism>
<accession>A0A5B8Z8B6</accession>
<dbReference type="EMBL" id="CP042593">
    <property type="protein sequence ID" value="QED48523.1"/>
    <property type="molecule type" value="Genomic_DNA"/>
</dbReference>
<dbReference type="InterPro" id="IPR013324">
    <property type="entry name" value="RNA_pol_sigma_r3/r4-like"/>
</dbReference>
<reference evidence="9" key="1">
    <citation type="submission" date="2019-08" db="EMBL/GenBank/DDBJ databases">
        <authorList>
            <person name="Zheng X."/>
        </authorList>
    </citation>
    <scope>NUCLEOTIDE SEQUENCE [LARGE SCALE GENOMIC DNA]</scope>
    <source>
        <strain evidence="9">FJAT-25496</strain>
    </source>
</reference>
<dbReference type="SUPFAM" id="SSF88946">
    <property type="entry name" value="Sigma2 domain of RNA polymerase sigma factors"/>
    <property type="match status" value="1"/>
</dbReference>
<dbReference type="AlphaFoldDB" id="A0A5B8Z8B6"/>
<dbReference type="InterPro" id="IPR036388">
    <property type="entry name" value="WH-like_DNA-bd_sf"/>
</dbReference>
<dbReference type="KEGG" id="bda:FSZ17_15425"/>
<keyword evidence="4" id="KW-0238">DNA-binding</keyword>
<proteinExistence type="inferred from homology"/>
<evidence type="ECO:0000256" key="4">
    <source>
        <dbReference type="ARBA" id="ARBA00023125"/>
    </source>
</evidence>